<name>A0AB34KI84_9PEZI</name>
<gene>
    <name evidence="1" type="ORF">WHR41_07773</name>
</gene>
<dbReference type="Proteomes" id="UP000803884">
    <property type="component" value="Unassembled WGS sequence"/>
</dbReference>
<accession>A0AB34KI84</accession>
<evidence type="ECO:0000313" key="1">
    <source>
        <dbReference type="EMBL" id="KAL1583656.1"/>
    </source>
</evidence>
<sequence length="98" mass="11003">MPNKVISSSTIKTISNGGRQITLQYATKTDTWNRYNLAVDVQQKFAKAMEKAEVPAGATTAIMAETEHPSQKDSYPHYTTVYQDEDGQHITTKHVYPK</sequence>
<keyword evidence="2" id="KW-1185">Reference proteome</keyword>
<dbReference type="GeneID" id="96009215"/>
<dbReference type="RefSeq" id="XP_069226763.1">
    <property type="nucleotide sequence ID" value="XM_069376377.1"/>
</dbReference>
<dbReference type="AlphaFoldDB" id="A0AB34KI84"/>
<dbReference type="EMBL" id="JAAQHG020000033">
    <property type="protein sequence ID" value="KAL1583656.1"/>
    <property type="molecule type" value="Genomic_DNA"/>
</dbReference>
<reference evidence="1 2" key="1">
    <citation type="journal article" date="2020" name="Microbiol. Resour. Announc.">
        <title>Draft Genome Sequence of a Cladosporium Species Isolated from the Mesophotic Ascidian Didemnum maculosum.</title>
        <authorList>
            <person name="Gioti A."/>
            <person name="Siaperas R."/>
            <person name="Nikolaivits E."/>
            <person name="Le Goff G."/>
            <person name="Ouazzani J."/>
            <person name="Kotoulas G."/>
            <person name="Topakas E."/>
        </authorList>
    </citation>
    <scope>NUCLEOTIDE SEQUENCE [LARGE SCALE GENOMIC DNA]</scope>
    <source>
        <strain evidence="1 2">TM138-S3</strain>
    </source>
</reference>
<comment type="caution">
    <text evidence="1">The sequence shown here is derived from an EMBL/GenBank/DDBJ whole genome shotgun (WGS) entry which is preliminary data.</text>
</comment>
<protein>
    <submittedName>
        <fullName evidence="1">Uncharacterized protein</fullName>
    </submittedName>
</protein>
<organism evidence="1 2">
    <name type="scientific">Cladosporium halotolerans</name>
    <dbReference type="NCBI Taxonomy" id="1052096"/>
    <lineage>
        <taxon>Eukaryota</taxon>
        <taxon>Fungi</taxon>
        <taxon>Dikarya</taxon>
        <taxon>Ascomycota</taxon>
        <taxon>Pezizomycotina</taxon>
        <taxon>Dothideomycetes</taxon>
        <taxon>Dothideomycetidae</taxon>
        <taxon>Cladosporiales</taxon>
        <taxon>Cladosporiaceae</taxon>
        <taxon>Cladosporium</taxon>
    </lineage>
</organism>
<evidence type="ECO:0000313" key="2">
    <source>
        <dbReference type="Proteomes" id="UP000803884"/>
    </source>
</evidence>
<proteinExistence type="predicted"/>